<dbReference type="EMBL" id="JAPQKH010000002">
    <property type="protein sequence ID" value="KAJ5113118.1"/>
    <property type="molecule type" value="Genomic_DNA"/>
</dbReference>
<evidence type="ECO:0000313" key="3">
    <source>
        <dbReference type="Proteomes" id="UP001149165"/>
    </source>
</evidence>
<organism evidence="2 3">
    <name type="scientific">Penicillium angulare</name>
    <dbReference type="NCBI Taxonomy" id="116970"/>
    <lineage>
        <taxon>Eukaryota</taxon>
        <taxon>Fungi</taxon>
        <taxon>Dikarya</taxon>
        <taxon>Ascomycota</taxon>
        <taxon>Pezizomycotina</taxon>
        <taxon>Eurotiomycetes</taxon>
        <taxon>Eurotiomycetidae</taxon>
        <taxon>Eurotiales</taxon>
        <taxon>Aspergillaceae</taxon>
        <taxon>Penicillium</taxon>
    </lineage>
</organism>
<dbReference type="OrthoDB" id="10477384at2759"/>
<proteinExistence type="predicted"/>
<dbReference type="Proteomes" id="UP001149165">
    <property type="component" value="Unassembled WGS sequence"/>
</dbReference>
<accession>A0A9W9G747</accession>
<reference evidence="2" key="1">
    <citation type="submission" date="2022-11" db="EMBL/GenBank/DDBJ databases">
        <authorList>
            <person name="Petersen C."/>
        </authorList>
    </citation>
    <scope>NUCLEOTIDE SEQUENCE</scope>
    <source>
        <strain evidence="2">IBT 30069</strain>
    </source>
</reference>
<gene>
    <name evidence="2" type="ORF">N7456_001652</name>
</gene>
<dbReference type="AlphaFoldDB" id="A0A9W9G747"/>
<evidence type="ECO:0000256" key="1">
    <source>
        <dbReference type="SAM" id="MobiDB-lite"/>
    </source>
</evidence>
<protein>
    <submittedName>
        <fullName evidence="2">Uncharacterized protein</fullName>
    </submittedName>
</protein>
<name>A0A9W9G747_9EURO</name>
<evidence type="ECO:0000313" key="2">
    <source>
        <dbReference type="EMBL" id="KAJ5113118.1"/>
    </source>
</evidence>
<reference evidence="2" key="2">
    <citation type="journal article" date="2023" name="IMA Fungus">
        <title>Comparative genomic study of the Penicillium genus elucidates a diverse pangenome and 15 lateral gene transfer events.</title>
        <authorList>
            <person name="Petersen C."/>
            <person name="Sorensen T."/>
            <person name="Nielsen M.R."/>
            <person name="Sondergaard T.E."/>
            <person name="Sorensen J.L."/>
            <person name="Fitzpatrick D.A."/>
            <person name="Frisvad J.C."/>
            <person name="Nielsen K.L."/>
        </authorList>
    </citation>
    <scope>NUCLEOTIDE SEQUENCE</scope>
    <source>
        <strain evidence="2">IBT 30069</strain>
    </source>
</reference>
<sequence length="162" mass="17693">MDAEGAEYELMQADTMISCVAHVVSRVTKTSEDLPRAKEQLGYVKNASKEVPEDWTKLMENFDNVLKTVDTLKKDMALVMSQLISGKTELAALVKKVSPGDAKETISTKDDEQKTLSTPDDKTSSKTDEKTSSSPGEKKNSPPTPEDSKTPLVANLTKDNKA</sequence>
<feature type="compositionally biased region" description="Basic and acidic residues" evidence="1">
    <location>
        <begin position="101"/>
        <end position="140"/>
    </location>
</feature>
<keyword evidence="3" id="KW-1185">Reference proteome</keyword>
<feature type="region of interest" description="Disordered" evidence="1">
    <location>
        <begin position="96"/>
        <end position="162"/>
    </location>
</feature>
<comment type="caution">
    <text evidence="2">The sequence shown here is derived from an EMBL/GenBank/DDBJ whole genome shotgun (WGS) entry which is preliminary data.</text>
</comment>